<protein>
    <recommendedName>
        <fullName evidence="3">AMP-binding enzyme</fullName>
    </recommendedName>
</protein>
<dbReference type="Gene3D" id="3.40.50.12780">
    <property type="entry name" value="N-terminal domain of ligase-like"/>
    <property type="match status" value="1"/>
</dbReference>
<evidence type="ECO:0008006" key="3">
    <source>
        <dbReference type="Google" id="ProtNLM"/>
    </source>
</evidence>
<gene>
    <name evidence="1" type="ORF">Asi03nite_60500</name>
</gene>
<evidence type="ECO:0000313" key="1">
    <source>
        <dbReference type="EMBL" id="GIF08512.1"/>
    </source>
</evidence>
<dbReference type="InterPro" id="IPR042099">
    <property type="entry name" value="ANL_N_sf"/>
</dbReference>
<reference evidence="1" key="1">
    <citation type="submission" date="2021-01" db="EMBL/GenBank/DDBJ databases">
        <title>Whole genome shotgun sequence of Actinoplanes siamensis NBRC 109076.</title>
        <authorList>
            <person name="Komaki H."/>
            <person name="Tamura T."/>
        </authorList>
    </citation>
    <scope>NUCLEOTIDE SEQUENCE</scope>
    <source>
        <strain evidence="1">NBRC 109076</strain>
    </source>
</reference>
<dbReference type="AlphaFoldDB" id="A0A919TNA2"/>
<sequence length="118" mass="12743">MATEIRVPADRDLDVAVGEVGELHTRGPYTIRGYFRADDHNARAFTADGWYRTGVLVRSGGGGNLIVTGAGVRGCPLRGRLGRTPDAGVATTIRGRHFLLPRPARRIASMKRDGIHPP</sequence>
<evidence type="ECO:0000313" key="2">
    <source>
        <dbReference type="Proteomes" id="UP000629619"/>
    </source>
</evidence>
<proteinExistence type="predicted"/>
<accession>A0A919TNA2</accession>
<dbReference type="EMBL" id="BOMW01000064">
    <property type="protein sequence ID" value="GIF08512.1"/>
    <property type="molecule type" value="Genomic_DNA"/>
</dbReference>
<keyword evidence="2" id="KW-1185">Reference proteome</keyword>
<name>A0A919TNA2_9ACTN</name>
<comment type="caution">
    <text evidence="1">The sequence shown here is derived from an EMBL/GenBank/DDBJ whole genome shotgun (WGS) entry which is preliminary data.</text>
</comment>
<organism evidence="1 2">
    <name type="scientific">Actinoplanes siamensis</name>
    <dbReference type="NCBI Taxonomy" id="1223317"/>
    <lineage>
        <taxon>Bacteria</taxon>
        <taxon>Bacillati</taxon>
        <taxon>Actinomycetota</taxon>
        <taxon>Actinomycetes</taxon>
        <taxon>Micromonosporales</taxon>
        <taxon>Micromonosporaceae</taxon>
        <taxon>Actinoplanes</taxon>
    </lineage>
</organism>
<dbReference type="SUPFAM" id="SSF56801">
    <property type="entry name" value="Acetyl-CoA synthetase-like"/>
    <property type="match status" value="1"/>
</dbReference>
<dbReference type="Proteomes" id="UP000629619">
    <property type="component" value="Unassembled WGS sequence"/>
</dbReference>